<evidence type="ECO:0000259" key="8">
    <source>
        <dbReference type="Pfam" id="PF09335"/>
    </source>
</evidence>
<feature type="transmembrane region" description="Helical" evidence="7">
    <location>
        <begin position="50"/>
        <end position="72"/>
    </location>
</feature>
<evidence type="ECO:0000313" key="9">
    <source>
        <dbReference type="EMBL" id="MEX6428589.1"/>
    </source>
</evidence>
<feature type="transmembrane region" description="Helical" evidence="7">
    <location>
        <begin position="172"/>
        <end position="190"/>
    </location>
</feature>
<sequence length="203" mass="21926">MNSFVDTYVVSYGLLAIFVLMTLESALIPIPSELVMTLAGVLAASGKLSLLGAIVVGVVGNLLGSVLLWAIGRTGGRAFVERFGRFVLVKPKDLDRAEHWFQRHGEAAVIISRLLPVVRSVISLPAGVAEMPIGKFSLYTLLGSIPFVALLTLAGYWLGANYTVLVKIIQDLGYVLGIALALAIVGFLWLRYRRRSNLEAIGE</sequence>
<keyword evidence="6 7" id="KW-0472">Membrane</keyword>
<comment type="caution">
    <text evidence="9">The sequence shown here is derived from an EMBL/GenBank/DDBJ whole genome shotgun (WGS) entry which is preliminary data.</text>
</comment>
<evidence type="ECO:0000256" key="4">
    <source>
        <dbReference type="ARBA" id="ARBA00022692"/>
    </source>
</evidence>
<dbReference type="PANTHER" id="PTHR42709:SF6">
    <property type="entry name" value="UNDECAPRENYL PHOSPHATE TRANSPORTER A"/>
    <property type="match status" value="1"/>
</dbReference>
<keyword evidence="3" id="KW-1003">Cell membrane</keyword>
<reference evidence="9 10" key="1">
    <citation type="submission" date="2024-07" db="EMBL/GenBank/DDBJ databases">
        <title>Draft Genome Sequence of Ferrimicrobium acidiphilum Strain YE2023, Isolated from a Pulp of Bioleach Reactor.</title>
        <authorList>
            <person name="Elkina Y.A."/>
            <person name="Bulaeva A.G."/>
            <person name="Beletsky A.V."/>
            <person name="Mardanov A.V."/>
        </authorList>
    </citation>
    <scope>NUCLEOTIDE SEQUENCE [LARGE SCALE GENOMIC DNA]</scope>
    <source>
        <strain evidence="9 10">YE2023</strain>
    </source>
</reference>
<feature type="domain" description="VTT" evidence="8">
    <location>
        <begin position="30"/>
        <end position="156"/>
    </location>
</feature>
<dbReference type="InterPro" id="IPR051311">
    <property type="entry name" value="DedA_domain"/>
</dbReference>
<feature type="transmembrane region" description="Helical" evidence="7">
    <location>
        <begin position="12"/>
        <end position="30"/>
    </location>
</feature>
<protein>
    <submittedName>
        <fullName evidence="9">DedA family protein</fullName>
    </submittedName>
</protein>
<keyword evidence="5 7" id="KW-1133">Transmembrane helix</keyword>
<evidence type="ECO:0000256" key="3">
    <source>
        <dbReference type="ARBA" id="ARBA00022475"/>
    </source>
</evidence>
<evidence type="ECO:0000256" key="5">
    <source>
        <dbReference type="ARBA" id="ARBA00022989"/>
    </source>
</evidence>
<evidence type="ECO:0000256" key="2">
    <source>
        <dbReference type="ARBA" id="ARBA00010792"/>
    </source>
</evidence>
<gene>
    <name evidence="9" type="ORF">AB6A68_01875</name>
</gene>
<evidence type="ECO:0000256" key="1">
    <source>
        <dbReference type="ARBA" id="ARBA00004651"/>
    </source>
</evidence>
<keyword evidence="10" id="KW-1185">Reference proteome</keyword>
<feature type="transmembrane region" description="Helical" evidence="7">
    <location>
        <begin position="138"/>
        <end position="160"/>
    </location>
</feature>
<comment type="subcellular location">
    <subcellularLocation>
        <location evidence="1">Cell membrane</location>
        <topology evidence="1">Multi-pass membrane protein</topology>
    </subcellularLocation>
</comment>
<evidence type="ECO:0000313" key="10">
    <source>
        <dbReference type="Proteomes" id="UP001560267"/>
    </source>
</evidence>
<evidence type="ECO:0000256" key="7">
    <source>
        <dbReference type="SAM" id="Phobius"/>
    </source>
</evidence>
<dbReference type="Pfam" id="PF09335">
    <property type="entry name" value="VTT_dom"/>
    <property type="match status" value="1"/>
</dbReference>
<dbReference type="InterPro" id="IPR032816">
    <property type="entry name" value="VTT_dom"/>
</dbReference>
<comment type="similarity">
    <text evidence="2">Belongs to the DedA family.</text>
</comment>
<dbReference type="PANTHER" id="PTHR42709">
    <property type="entry name" value="ALKALINE PHOSPHATASE LIKE PROTEIN"/>
    <property type="match status" value="1"/>
</dbReference>
<evidence type="ECO:0000256" key="6">
    <source>
        <dbReference type="ARBA" id="ARBA00023136"/>
    </source>
</evidence>
<name>A0ABV3Y021_9ACTN</name>
<dbReference type="Proteomes" id="UP001560267">
    <property type="component" value="Unassembled WGS sequence"/>
</dbReference>
<proteinExistence type="inferred from homology"/>
<keyword evidence="4 7" id="KW-0812">Transmembrane</keyword>
<dbReference type="RefSeq" id="WP_369084142.1">
    <property type="nucleotide sequence ID" value="NZ_JBFSHR010000004.1"/>
</dbReference>
<organism evidence="9 10">
    <name type="scientific">Ferrimicrobium acidiphilum</name>
    <dbReference type="NCBI Taxonomy" id="121039"/>
    <lineage>
        <taxon>Bacteria</taxon>
        <taxon>Bacillati</taxon>
        <taxon>Actinomycetota</taxon>
        <taxon>Acidimicrobiia</taxon>
        <taxon>Acidimicrobiales</taxon>
        <taxon>Acidimicrobiaceae</taxon>
        <taxon>Ferrimicrobium</taxon>
    </lineage>
</organism>
<dbReference type="EMBL" id="JBFSHR010000004">
    <property type="protein sequence ID" value="MEX6428589.1"/>
    <property type="molecule type" value="Genomic_DNA"/>
</dbReference>
<accession>A0ABV3Y021</accession>